<sequence length="167" mass="19779">MWNTNKKQKIAKTPNESKASYGAGCKKVMEIKICQNCKTEFVIEKEDFLFYKKIKVPPPTFCPDCRLQRRLVWMVNINLFKRKCNLCEKEVISMYNPKIPFKIYCHKCWWSDKWDARDYGKGYDFSKPFFEQWKELLQQTPILGLSIDTITGELSPYTNHCGQAKHC</sequence>
<evidence type="ECO:0000313" key="2">
    <source>
        <dbReference type="EMBL" id="PIR69011.1"/>
    </source>
</evidence>
<proteinExistence type="predicted"/>
<evidence type="ECO:0000256" key="1">
    <source>
        <dbReference type="SAM" id="MobiDB-lite"/>
    </source>
</evidence>
<dbReference type="EMBL" id="PFCP01000026">
    <property type="protein sequence ID" value="PIR69011.1"/>
    <property type="molecule type" value="Genomic_DNA"/>
</dbReference>
<feature type="non-terminal residue" evidence="2">
    <location>
        <position position="167"/>
    </location>
</feature>
<dbReference type="Proteomes" id="UP000228613">
    <property type="component" value="Unassembled WGS sequence"/>
</dbReference>
<reference evidence="3" key="1">
    <citation type="submission" date="2017-09" db="EMBL/GenBank/DDBJ databases">
        <title>Depth-based differentiation of microbial function through sediment-hosted aquifers and enrichment of novel symbionts in the deep terrestrial subsurface.</title>
        <authorList>
            <person name="Probst A.J."/>
            <person name="Ladd B."/>
            <person name="Jarett J.K."/>
            <person name="Geller-Mcgrath D.E."/>
            <person name="Sieber C.M.K."/>
            <person name="Emerson J.B."/>
            <person name="Anantharaman K."/>
            <person name="Thomas B.C."/>
            <person name="Malmstrom R."/>
            <person name="Stieglmeier M."/>
            <person name="Klingl A."/>
            <person name="Woyke T."/>
            <person name="Ryan C.M."/>
            <person name="Banfield J.F."/>
        </authorList>
    </citation>
    <scope>NUCLEOTIDE SEQUENCE [LARGE SCALE GENOMIC DNA]</scope>
</reference>
<feature type="region of interest" description="Disordered" evidence="1">
    <location>
        <begin position="1"/>
        <end position="20"/>
    </location>
</feature>
<comment type="caution">
    <text evidence="2">The sequence shown here is derived from an EMBL/GenBank/DDBJ whole genome shotgun (WGS) entry which is preliminary data.</text>
</comment>
<organism evidence="2 3">
    <name type="scientific">Candidatus Nomurabacteria bacterium CG10_big_fil_rev_8_21_14_0_10_03_31_7</name>
    <dbReference type="NCBI Taxonomy" id="1974730"/>
    <lineage>
        <taxon>Bacteria</taxon>
        <taxon>Candidatus Nomuraibacteriota</taxon>
    </lineage>
</organism>
<dbReference type="AlphaFoldDB" id="A0A2J0JIU1"/>
<feature type="compositionally biased region" description="Basic residues" evidence="1">
    <location>
        <begin position="1"/>
        <end position="10"/>
    </location>
</feature>
<accession>A0A2J0JIU1</accession>
<gene>
    <name evidence="2" type="ORF">COU48_00890</name>
</gene>
<name>A0A2J0JIU1_9BACT</name>
<protein>
    <submittedName>
        <fullName evidence="2">Uncharacterized protein</fullName>
    </submittedName>
</protein>
<evidence type="ECO:0000313" key="3">
    <source>
        <dbReference type="Proteomes" id="UP000228613"/>
    </source>
</evidence>